<name>A0A7I4YJW3_HAECO</name>
<proteinExistence type="predicted"/>
<sequence>MEGLYQERPPRRQGNNKKCPRTKGLETANKNSGFCDCLASRRSRRRGRGYRNRCECECGGEGTGWLVGGNKMVRNDDSLTGERQQTPEQVYEYYRVLKRHCRRPLSHRQPVGLGDDDVVIKNHCNSLEVSVRMTIRKTT</sequence>
<evidence type="ECO:0000313" key="2">
    <source>
        <dbReference type="Proteomes" id="UP000025227"/>
    </source>
</evidence>
<protein>
    <submittedName>
        <fullName evidence="3">Uncharacterized protein</fullName>
    </submittedName>
</protein>
<dbReference type="WBParaSite" id="HCON_00101120-00001">
    <property type="protein sequence ID" value="HCON_00101120-00001"/>
    <property type="gene ID" value="HCON_00101120"/>
</dbReference>
<organism evidence="2 3">
    <name type="scientific">Haemonchus contortus</name>
    <name type="common">Barber pole worm</name>
    <dbReference type="NCBI Taxonomy" id="6289"/>
    <lineage>
        <taxon>Eukaryota</taxon>
        <taxon>Metazoa</taxon>
        <taxon>Ecdysozoa</taxon>
        <taxon>Nematoda</taxon>
        <taxon>Chromadorea</taxon>
        <taxon>Rhabditida</taxon>
        <taxon>Rhabditina</taxon>
        <taxon>Rhabditomorpha</taxon>
        <taxon>Strongyloidea</taxon>
        <taxon>Trichostrongylidae</taxon>
        <taxon>Haemonchus</taxon>
    </lineage>
</organism>
<dbReference type="AlphaFoldDB" id="A0A7I4YJW3"/>
<reference evidence="3" key="1">
    <citation type="submission" date="2020-12" db="UniProtKB">
        <authorList>
            <consortium name="WormBaseParasite"/>
        </authorList>
    </citation>
    <scope>IDENTIFICATION</scope>
    <source>
        <strain evidence="3">MHco3</strain>
    </source>
</reference>
<evidence type="ECO:0000256" key="1">
    <source>
        <dbReference type="SAM" id="MobiDB-lite"/>
    </source>
</evidence>
<dbReference type="Proteomes" id="UP000025227">
    <property type="component" value="Unplaced"/>
</dbReference>
<keyword evidence="2" id="KW-1185">Reference proteome</keyword>
<accession>A0A7I4YJW3</accession>
<feature type="region of interest" description="Disordered" evidence="1">
    <location>
        <begin position="1"/>
        <end position="23"/>
    </location>
</feature>
<evidence type="ECO:0000313" key="3">
    <source>
        <dbReference type="WBParaSite" id="HCON_00101120-00001"/>
    </source>
</evidence>